<dbReference type="RefSeq" id="WP_012122586.1">
    <property type="nucleotide sequence ID" value="NC_009767.1"/>
</dbReference>
<dbReference type="AlphaFoldDB" id="A7NRG9"/>
<gene>
    <name evidence="2" type="ordered locus">Rcas_4134</name>
</gene>
<evidence type="ECO:0000313" key="3">
    <source>
        <dbReference type="Proteomes" id="UP000000263"/>
    </source>
</evidence>
<organism evidence="2 3">
    <name type="scientific">Roseiflexus castenholzii (strain DSM 13941 / HLO8)</name>
    <dbReference type="NCBI Taxonomy" id="383372"/>
    <lineage>
        <taxon>Bacteria</taxon>
        <taxon>Bacillati</taxon>
        <taxon>Chloroflexota</taxon>
        <taxon>Chloroflexia</taxon>
        <taxon>Chloroflexales</taxon>
        <taxon>Roseiflexineae</taxon>
        <taxon>Roseiflexaceae</taxon>
        <taxon>Roseiflexus</taxon>
    </lineage>
</organism>
<sequence>MAGLFQRISDAVYREYDRRIKRASLITEYGIAHHHDHEEEHADNNVAIVNLSPGMSVGDEHAQTDALAKADEASEERLEIEPLATDSETTRTPVATAEEEIEAEIINAPPGAPIPRE</sequence>
<evidence type="ECO:0000256" key="1">
    <source>
        <dbReference type="SAM" id="MobiDB-lite"/>
    </source>
</evidence>
<dbReference type="OrthoDB" id="165158at2"/>
<dbReference type="KEGG" id="rca:Rcas_4134"/>
<dbReference type="HOGENOM" id="CLU_2083094_0_0_0"/>
<keyword evidence="3" id="KW-1185">Reference proteome</keyword>
<feature type="region of interest" description="Disordered" evidence="1">
    <location>
        <begin position="52"/>
        <end position="117"/>
    </location>
</feature>
<accession>A7NRG9</accession>
<evidence type="ECO:0000313" key="2">
    <source>
        <dbReference type="EMBL" id="ABU60165.1"/>
    </source>
</evidence>
<name>A7NRG9_ROSCS</name>
<dbReference type="Proteomes" id="UP000000263">
    <property type="component" value="Chromosome"/>
</dbReference>
<feature type="compositionally biased region" description="Basic and acidic residues" evidence="1">
    <location>
        <begin position="58"/>
        <end position="80"/>
    </location>
</feature>
<protein>
    <submittedName>
        <fullName evidence="2">Uncharacterized protein</fullName>
    </submittedName>
</protein>
<reference evidence="2 3" key="1">
    <citation type="submission" date="2007-08" db="EMBL/GenBank/DDBJ databases">
        <title>Complete sequence of Roseiflexus castenholzii DSM 13941.</title>
        <authorList>
            <consortium name="US DOE Joint Genome Institute"/>
            <person name="Copeland A."/>
            <person name="Lucas S."/>
            <person name="Lapidus A."/>
            <person name="Barry K."/>
            <person name="Glavina del Rio T."/>
            <person name="Dalin E."/>
            <person name="Tice H."/>
            <person name="Pitluck S."/>
            <person name="Thompson L.S."/>
            <person name="Brettin T."/>
            <person name="Bruce D."/>
            <person name="Detter J.C."/>
            <person name="Han C."/>
            <person name="Tapia R."/>
            <person name="Schmutz J."/>
            <person name="Larimer F."/>
            <person name="Land M."/>
            <person name="Hauser L."/>
            <person name="Kyrpides N."/>
            <person name="Mikhailova N."/>
            <person name="Bryant D.A."/>
            <person name="Hanada S."/>
            <person name="Tsukatani Y."/>
            <person name="Richardson P."/>
        </authorList>
    </citation>
    <scope>NUCLEOTIDE SEQUENCE [LARGE SCALE GENOMIC DNA]</scope>
    <source>
        <strain evidence="3">DSM 13941 / HLO8</strain>
    </source>
</reference>
<proteinExistence type="predicted"/>
<dbReference type="EMBL" id="CP000804">
    <property type="protein sequence ID" value="ABU60165.1"/>
    <property type="molecule type" value="Genomic_DNA"/>
</dbReference>